<feature type="compositionally biased region" description="Basic and acidic residues" evidence="1">
    <location>
        <begin position="233"/>
        <end position="242"/>
    </location>
</feature>
<reference evidence="2 3" key="1">
    <citation type="journal article" date="2018" name="BMC Genomics">
        <title>Genomic evidence for intraspecific hybridization in a clonal and extremely halotolerant yeast.</title>
        <authorList>
            <person name="Gostincar C."/>
            <person name="Stajich J.E."/>
            <person name="Zupancic J."/>
            <person name="Zalar P."/>
            <person name="Gunde-Cimerman N."/>
        </authorList>
    </citation>
    <scope>NUCLEOTIDE SEQUENCE [LARGE SCALE GENOMIC DNA]</scope>
    <source>
        <strain evidence="2 3">EXF-120</strain>
    </source>
</reference>
<evidence type="ECO:0000256" key="1">
    <source>
        <dbReference type="SAM" id="MobiDB-lite"/>
    </source>
</evidence>
<feature type="compositionally biased region" description="Acidic residues" evidence="1">
    <location>
        <begin position="209"/>
        <end position="228"/>
    </location>
</feature>
<dbReference type="AlphaFoldDB" id="A0A3M7II49"/>
<feature type="region of interest" description="Disordered" evidence="1">
    <location>
        <begin position="209"/>
        <end position="242"/>
    </location>
</feature>
<dbReference type="OrthoDB" id="4864163at2759"/>
<dbReference type="EMBL" id="QWIT01000382">
    <property type="protein sequence ID" value="RMZ25006.1"/>
    <property type="molecule type" value="Genomic_DNA"/>
</dbReference>
<accession>A0A3M7II49</accession>
<gene>
    <name evidence="2" type="ORF">D0859_10956</name>
</gene>
<evidence type="ECO:0000313" key="3">
    <source>
        <dbReference type="Proteomes" id="UP000281677"/>
    </source>
</evidence>
<name>A0A3M7II49_HORWE</name>
<evidence type="ECO:0000313" key="2">
    <source>
        <dbReference type="EMBL" id="RMZ25006.1"/>
    </source>
</evidence>
<protein>
    <submittedName>
        <fullName evidence="2">Uncharacterized protein</fullName>
    </submittedName>
</protein>
<organism evidence="2 3">
    <name type="scientific">Hortaea werneckii</name>
    <name type="common">Black yeast</name>
    <name type="synonym">Cladosporium werneckii</name>
    <dbReference type="NCBI Taxonomy" id="91943"/>
    <lineage>
        <taxon>Eukaryota</taxon>
        <taxon>Fungi</taxon>
        <taxon>Dikarya</taxon>
        <taxon>Ascomycota</taxon>
        <taxon>Pezizomycotina</taxon>
        <taxon>Dothideomycetes</taxon>
        <taxon>Dothideomycetidae</taxon>
        <taxon>Mycosphaerellales</taxon>
        <taxon>Teratosphaeriaceae</taxon>
        <taxon>Hortaea</taxon>
    </lineage>
</organism>
<proteinExistence type="predicted"/>
<comment type="caution">
    <text evidence="2">The sequence shown here is derived from an EMBL/GenBank/DDBJ whole genome shotgun (WGS) entry which is preliminary data.</text>
</comment>
<sequence length="333" mass="37914">MSTSSLYHRREREDMRDLLVLMHATYHALNKTAPTIANTISMLEASGDRFMVYNTCGVTSSEINTRLSEDTQGSVHEDKYQIRDPQGTAQAVCQFHRENVQPRCESEFKNLFVIFDRKEAVQQGVLVVNLAPEHGYPDAVRELPGNAIETIASLSIGHTCWLEHQETDEEHKTELVPQDWFALYNSMSDKAEFSKAKTMMNCGVQYIGAEEDEEEDEDEDKEDDEIQDANEGWSHEDSPVPSREFYHGVKPDTTLLDEIVSKHREVASRENLSADFFAAIDERYKTDGALIARVAPGKDFFRCKGPAAGEILGWIYLGFMTWDEAKDFARRQQ</sequence>
<dbReference type="Proteomes" id="UP000281677">
    <property type="component" value="Unassembled WGS sequence"/>
</dbReference>